<evidence type="ECO:0000256" key="5">
    <source>
        <dbReference type="ARBA" id="ARBA00022741"/>
    </source>
</evidence>
<evidence type="ECO:0000256" key="4">
    <source>
        <dbReference type="ARBA" id="ARBA00022737"/>
    </source>
</evidence>
<keyword evidence="5" id="KW-0547">Nucleotide-binding</keyword>
<evidence type="ECO:0000259" key="9">
    <source>
        <dbReference type="PROSITE" id="PS50893"/>
    </source>
</evidence>
<reference evidence="10 11" key="1">
    <citation type="journal article" date="2012" name="Genome Biol. Evol.">
        <title>Genome Sequence of the Mesophilic Thermotogales Bacterium Mesotoga prima MesG1.Ag.4.2 Reveals the Largest Thermotogales Genome To Date.</title>
        <authorList>
            <person name="Zhaxybayeva O."/>
            <person name="Swithers K.S."/>
            <person name="Foght J."/>
            <person name="Green A.G."/>
            <person name="Bruce D."/>
            <person name="Detter C."/>
            <person name="Han S."/>
            <person name="Teshima H."/>
            <person name="Han J."/>
            <person name="Woyke T."/>
            <person name="Pitluck S."/>
            <person name="Nolan M."/>
            <person name="Ivanova N."/>
            <person name="Pati A."/>
            <person name="Land M.L."/>
            <person name="Dlutek M."/>
            <person name="Doolittle W.F."/>
            <person name="Noll K.M."/>
            <person name="Nesbo C.L."/>
        </authorList>
    </citation>
    <scope>NUCLEOTIDE SEQUENCE [LARGE SCALE GENOMIC DNA]</scope>
    <source>
        <strain evidence="11">mesG1.Ag.4.2</strain>
    </source>
</reference>
<dbReference type="PANTHER" id="PTHR43790">
    <property type="entry name" value="CARBOHYDRATE TRANSPORT ATP-BINDING PROTEIN MG119-RELATED"/>
    <property type="match status" value="1"/>
</dbReference>
<name>I2F7I0_9BACT</name>
<dbReference type="AlphaFoldDB" id="I2F7I0"/>
<feature type="domain" description="ABC transporter" evidence="9">
    <location>
        <begin position="263"/>
        <end position="507"/>
    </location>
</feature>
<dbReference type="PANTHER" id="PTHR43790:SF9">
    <property type="entry name" value="GALACTOFURANOSE TRANSPORTER ATP-BINDING PROTEIN YTFR"/>
    <property type="match status" value="1"/>
</dbReference>
<dbReference type="SMART" id="SM00382">
    <property type="entry name" value="AAA"/>
    <property type="match status" value="2"/>
</dbReference>
<dbReference type="STRING" id="660470.Theba_2254"/>
<dbReference type="CDD" id="cd03216">
    <property type="entry name" value="ABC_Carb_Monos_I"/>
    <property type="match status" value="1"/>
</dbReference>
<keyword evidence="3" id="KW-1003">Cell membrane</keyword>
<dbReference type="RefSeq" id="WP_014731642.1">
    <property type="nucleotide sequence ID" value="NC_017934.1"/>
</dbReference>
<sequence>MIALNKDTVGPRLILEVKEISKSFPGVQALDRVDMDVREGEVHALLGENGSGKSTLTKCIVGAYQKDSGTILYDGKETSFSSPTESFRQGISVIYQERSLIPKFTVEQNIFLGDEMQVSGLLSEKNMRKRFRSLCESYGFDLSPDEKIFRLGVAQQKVVEIMKALSRNSRVVIMDEPTASLSKEESDHLFKIISQLKSKGISILYITHILEEVFRITDRITVLRDGRKVSTLNTAETDREEIVNLMVGEVFHDIEDISSSANYDLPPVISVKNIQKLPRVRDISFEVYPGEVLGITGLTGSGKTELARAIFGAEKADSGEIIVEGKRVNLSSPVDAINAGIALIPEDRKSDGLIMLFEVFKNITLPSISDFTAMPGMILTKREYVKANEYRERLNIRLASIHQQTKFLSGGNQQKVVIAKWLLTNPKLLVMDEATQGIDVKAKSEIYSIVRELAENGFSVIFISSEVPEVRRVSDRILVIADGEVVGEFKRGARQDEILKKALSGKQEHLDNQVVS</sequence>
<dbReference type="PROSITE" id="PS50893">
    <property type="entry name" value="ABC_TRANSPORTER_2"/>
    <property type="match status" value="2"/>
</dbReference>
<dbReference type="InterPro" id="IPR003593">
    <property type="entry name" value="AAA+_ATPase"/>
</dbReference>
<dbReference type="EMBL" id="CP003532">
    <property type="protein sequence ID" value="AFK07883.1"/>
    <property type="molecule type" value="Genomic_DNA"/>
</dbReference>
<keyword evidence="6" id="KW-0067">ATP-binding</keyword>
<dbReference type="PROSITE" id="PS00211">
    <property type="entry name" value="ABC_TRANSPORTER_1"/>
    <property type="match status" value="1"/>
</dbReference>
<dbReference type="GO" id="GO:0005524">
    <property type="term" value="F:ATP binding"/>
    <property type="evidence" value="ECO:0007669"/>
    <property type="project" value="UniProtKB-KW"/>
</dbReference>
<dbReference type="InterPro" id="IPR027417">
    <property type="entry name" value="P-loop_NTPase"/>
</dbReference>
<dbReference type="eggNOG" id="COG1129">
    <property type="taxonomic scope" value="Bacteria"/>
</dbReference>
<evidence type="ECO:0000256" key="6">
    <source>
        <dbReference type="ARBA" id="ARBA00022840"/>
    </source>
</evidence>
<evidence type="ECO:0000256" key="7">
    <source>
        <dbReference type="ARBA" id="ARBA00022967"/>
    </source>
</evidence>
<dbReference type="HOGENOM" id="CLU_000604_92_3_0"/>
<accession>I2F7I0</accession>
<dbReference type="KEGG" id="mpg:Theba_2254"/>
<evidence type="ECO:0000313" key="11">
    <source>
        <dbReference type="Proteomes" id="UP000002881"/>
    </source>
</evidence>
<dbReference type="InterPro" id="IPR003439">
    <property type="entry name" value="ABC_transporter-like_ATP-bd"/>
</dbReference>
<dbReference type="GO" id="GO:0016887">
    <property type="term" value="F:ATP hydrolysis activity"/>
    <property type="evidence" value="ECO:0007669"/>
    <property type="project" value="InterPro"/>
</dbReference>
<evidence type="ECO:0000313" key="10">
    <source>
        <dbReference type="EMBL" id="AFK07883.1"/>
    </source>
</evidence>
<dbReference type="GeneID" id="87107985"/>
<dbReference type="Proteomes" id="UP000002881">
    <property type="component" value="Chromosome"/>
</dbReference>
<keyword evidence="11" id="KW-1185">Reference proteome</keyword>
<gene>
    <name evidence="10" type="ORF">Theba_2254</name>
</gene>
<evidence type="ECO:0000256" key="1">
    <source>
        <dbReference type="ARBA" id="ARBA00004202"/>
    </source>
</evidence>
<keyword evidence="7" id="KW-1278">Translocase</keyword>
<keyword evidence="8" id="KW-0472">Membrane</keyword>
<dbReference type="Pfam" id="PF00005">
    <property type="entry name" value="ABC_tran"/>
    <property type="match status" value="2"/>
</dbReference>
<protein>
    <submittedName>
        <fullName evidence="10">ABC-type sugar transport system, ATPase component</fullName>
    </submittedName>
</protein>
<keyword evidence="2" id="KW-0813">Transport</keyword>
<comment type="subcellular location">
    <subcellularLocation>
        <location evidence="1">Cell membrane</location>
        <topology evidence="1">Peripheral membrane protein</topology>
    </subcellularLocation>
</comment>
<evidence type="ECO:0000256" key="3">
    <source>
        <dbReference type="ARBA" id="ARBA00022475"/>
    </source>
</evidence>
<feature type="domain" description="ABC transporter" evidence="9">
    <location>
        <begin position="15"/>
        <end position="250"/>
    </location>
</feature>
<dbReference type="CDD" id="cd03215">
    <property type="entry name" value="ABC_Carb_Monos_II"/>
    <property type="match status" value="1"/>
</dbReference>
<proteinExistence type="predicted"/>
<organism evidence="10 11">
    <name type="scientific">Mesotoga prima MesG1.Ag.4.2</name>
    <dbReference type="NCBI Taxonomy" id="660470"/>
    <lineage>
        <taxon>Bacteria</taxon>
        <taxon>Thermotogati</taxon>
        <taxon>Thermotogota</taxon>
        <taxon>Thermotogae</taxon>
        <taxon>Kosmotogales</taxon>
        <taxon>Kosmotogaceae</taxon>
        <taxon>Mesotoga</taxon>
    </lineage>
</organism>
<evidence type="ECO:0000256" key="8">
    <source>
        <dbReference type="ARBA" id="ARBA00023136"/>
    </source>
</evidence>
<dbReference type="InterPro" id="IPR050107">
    <property type="entry name" value="ABC_carbohydrate_import_ATPase"/>
</dbReference>
<dbReference type="Gene3D" id="3.40.50.300">
    <property type="entry name" value="P-loop containing nucleotide triphosphate hydrolases"/>
    <property type="match status" value="2"/>
</dbReference>
<evidence type="ECO:0000256" key="2">
    <source>
        <dbReference type="ARBA" id="ARBA00022448"/>
    </source>
</evidence>
<dbReference type="FunFam" id="3.40.50.300:FF:000127">
    <property type="entry name" value="Ribose import ATP-binding protein RbsA"/>
    <property type="match status" value="1"/>
</dbReference>
<dbReference type="SUPFAM" id="SSF52540">
    <property type="entry name" value="P-loop containing nucleoside triphosphate hydrolases"/>
    <property type="match status" value="2"/>
</dbReference>
<dbReference type="GO" id="GO:0005886">
    <property type="term" value="C:plasma membrane"/>
    <property type="evidence" value="ECO:0007669"/>
    <property type="project" value="UniProtKB-SubCell"/>
</dbReference>
<dbReference type="InterPro" id="IPR017871">
    <property type="entry name" value="ABC_transporter-like_CS"/>
</dbReference>
<keyword evidence="10" id="KW-0762">Sugar transport</keyword>
<keyword evidence="4" id="KW-0677">Repeat</keyword>